<dbReference type="EMBL" id="KV918932">
    <property type="protein sequence ID" value="OSX74756.1"/>
    <property type="molecule type" value="Genomic_DNA"/>
</dbReference>
<reference evidence="2 3" key="1">
    <citation type="submission" date="2017-03" db="EMBL/GenBank/DDBJ databases">
        <title>WGS assembly of Porphyra umbilicalis.</title>
        <authorList>
            <person name="Brawley S.H."/>
            <person name="Blouin N.A."/>
            <person name="Ficko-Blean E."/>
            <person name="Wheeler G.L."/>
            <person name="Lohr M."/>
            <person name="Goodson H.V."/>
            <person name="Jenkins J.W."/>
            <person name="Blaby-Haas C.E."/>
            <person name="Helliwell K.E."/>
            <person name="Chan C."/>
            <person name="Marriage T."/>
            <person name="Bhattacharya D."/>
            <person name="Klein A.S."/>
            <person name="Badis Y."/>
            <person name="Brodie J."/>
            <person name="Cao Y."/>
            <person name="Collen J."/>
            <person name="Dittami S.M."/>
            <person name="Gachon C.M."/>
            <person name="Green B.R."/>
            <person name="Karpowicz S."/>
            <person name="Kim J.W."/>
            <person name="Kudahl U."/>
            <person name="Lin S."/>
            <person name="Michel G."/>
            <person name="Mittag M."/>
            <person name="Olson B.J."/>
            <person name="Pangilinan J."/>
            <person name="Peng Y."/>
            <person name="Qiu H."/>
            <person name="Shu S."/>
            <person name="Singer J.T."/>
            <person name="Smith A.G."/>
            <person name="Sprecher B.N."/>
            <person name="Wagner V."/>
            <person name="Wang W."/>
            <person name="Wang Z.-Y."/>
            <person name="Yan J."/>
            <person name="Yarish C."/>
            <person name="Zoeuner-Riek S."/>
            <person name="Zhuang Y."/>
            <person name="Zou Y."/>
            <person name="Lindquist E.A."/>
            <person name="Grimwood J."/>
            <person name="Barry K."/>
            <person name="Rokhsar D.S."/>
            <person name="Schmutz J."/>
            <person name="Stiller J.W."/>
            <person name="Grossman A.R."/>
            <person name="Prochnik S.E."/>
        </authorList>
    </citation>
    <scope>NUCLEOTIDE SEQUENCE [LARGE SCALE GENOMIC DNA]</scope>
    <source>
        <strain evidence="2">4086291</strain>
    </source>
</reference>
<gene>
    <name evidence="2" type="ORF">BU14_0269s0036</name>
</gene>
<protein>
    <submittedName>
        <fullName evidence="2">Uncharacterized protein</fullName>
    </submittedName>
</protein>
<keyword evidence="3" id="KW-1185">Reference proteome</keyword>
<dbReference type="InterPro" id="IPR019198">
    <property type="entry name" value="Beta_propeller_containing"/>
</dbReference>
<organism evidence="2 3">
    <name type="scientific">Porphyra umbilicalis</name>
    <name type="common">Purple laver</name>
    <name type="synonym">Red alga</name>
    <dbReference type="NCBI Taxonomy" id="2786"/>
    <lineage>
        <taxon>Eukaryota</taxon>
        <taxon>Rhodophyta</taxon>
        <taxon>Bangiophyceae</taxon>
        <taxon>Bangiales</taxon>
        <taxon>Bangiaceae</taxon>
        <taxon>Porphyra</taxon>
    </lineage>
</organism>
<dbReference type="AlphaFoldDB" id="A0A1X6P1V6"/>
<feature type="region of interest" description="Disordered" evidence="1">
    <location>
        <begin position="371"/>
        <end position="413"/>
    </location>
</feature>
<dbReference type="OrthoDB" id="10264491at2759"/>
<evidence type="ECO:0000313" key="3">
    <source>
        <dbReference type="Proteomes" id="UP000218209"/>
    </source>
</evidence>
<accession>A0A1X6P1V6</accession>
<sequence length="413" mass="42370">MQADGDKVYATEDVLYVATTDFQWGWPTFGGGARVRPAPRAARTNVHRFYLTSGPVYVRYVASGSVAGTVLNQFSLHAYDGTLFVATTEGGGFRPDAPSSSTVSALRPEGGGVLAVVGTVGDLGVGERIFAVRYIADMAYVVTFKRTDPLYVISLADPTAMVRVGELKIPGFSSYLHPVGPGRLLGVGQDATAEGVATAAKVTLFSVEDPAAPVELDSWVDPAVDGATGAGGRGGISSSAAAWDHRAFLYWAPTSTAVLPLSAYGARRFVGAVVLNVGADSLTEVGRVSHPDGSPVERTWVLGGAHLWSLSRATILVNALKGLAQEGFLALRASNGRVSPPFWRLPVPVGAAVAGGDGAAAVAAAAAAVGPNEPLSTGRVPRRDVDGAEGGEGDAPAETMDGGNAEVTVTPAP</sequence>
<evidence type="ECO:0000313" key="2">
    <source>
        <dbReference type="EMBL" id="OSX74756.1"/>
    </source>
</evidence>
<dbReference type="Proteomes" id="UP000218209">
    <property type="component" value="Unassembled WGS sequence"/>
</dbReference>
<evidence type="ECO:0000256" key="1">
    <source>
        <dbReference type="SAM" id="MobiDB-lite"/>
    </source>
</evidence>
<proteinExistence type="predicted"/>
<name>A0A1X6P1V6_PORUM</name>
<dbReference type="Pfam" id="PF09826">
    <property type="entry name" value="Beta_propel"/>
    <property type="match status" value="1"/>
</dbReference>